<sequence length="593" mass="67155">MNYGFYDILQLFGSLGLFLFGMKVMSDALMRLAGDKMRKILATMTSNRFLGISTGFFITSIIQSSSATTLMVVSFSNASLLTLTESISVIMGANIGTTITAWLITLLGFKVSMSSIALPLVGLGFAFTFSKKENMKNWGGFIIGFAILFIGLQFLKDAVPDIKQNPEILEFLTRYTDLGFWSVLLFLFIGTLLTIIIQSSSATMALTLIMTAQGWIPFPLAAAMVLGENIGTTITANLAAIVANYHAKRTARAHLIFNILGVIWVLVLFYPFLKFIEWLVSLTGSESPYLSAAAIPVALSLFHTTFNITNTFLLVWFIKPIAGIVERFVPARIEPEKEIDEPKYLSKAVMKYPETLIVSLVNESKYLYENAIFEIVTHGLNIHREDIKSDLRAKKIVKQSKEDFKADVRDMYYRKVKSIYGEIIRYATTGQSTLQVTKSQNDRISQIKIANRLMVEIIRDVRELNRNVSQYLFSENKHMVKEYNKFRKKLVKVLRVIYLFRTQEETGREQYYAKLLKLKNEAKEARNQSSKSIDKLIRENLITVDMASSLVNDNDNVNDIIKHLIEVAEFLYVEKDSLIENGKEQKTQDEVAV</sequence>
<evidence type="ECO:0000256" key="2">
    <source>
        <dbReference type="ARBA" id="ARBA00022475"/>
    </source>
</evidence>
<dbReference type="NCBIfam" id="NF037997">
    <property type="entry name" value="Na_Pi_symport"/>
    <property type="match status" value="1"/>
</dbReference>
<keyword evidence="5 7" id="KW-0472">Membrane</keyword>
<dbReference type="InterPro" id="IPR003841">
    <property type="entry name" value="Na/Pi_transpt"/>
</dbReference>
<comment type="caution">
    <text evidence="8">The sequence shown here is derived from an EMBL/GenBank/DDBJ whole genome shotgun (WGS) entry which is preliminary data.</text>
</comment>
<keyword evidence="6" id="KW-0175">Coiled coil</keyword>
<keyword evidence="2" id="KW-1003">Cell membrane</keyword>
<feature type="transmembrane region" description="Helical" evidence="7">
    <location>
        <begin position="175"/>
        <end position="198"/>
    </location>
</feature>
<dbReference type="RefSeq" id="WP_379978062.1">
    <property type="nucleotide sequence ID" value="NZ_JBHSFV010000003.1"/>
</dbReference>
<evidence type="ECO:0000256" key="1">
    <source>
        <dbReference type="ARBA" id="ARBA00004651"/>
    </source>
</evidence>
<dbReference type="NCBIfam" id="TIGR00704">
    <property type="entry name" value="NaPi_cotrn_rel"/>
    <property type="match status" value="1"/>
</dbReference>
<keyword evidence="4 7" id="KW-1133">Transmembrane helix</keyword>
<evidence type="ECO:0000256" key="5">
    <source>
        <dbReference type="ARBA" id="ARBA00023136"/>
    </source>
</evidence>
<evidence type="ECO:0000256" key="7">
    <source>
        <dbReference type="SAM" id="Phobius"/>
    </source>
</evidence>
<feature type="transmembrane region" description="Helical" evidence="7">
    <location>
        <begin position="49"/>
        <end position="75"/>
    </location>
</feature>
<dbReference type="Proteomes" id="UP001596043">
    <property type="component" value="Unassembled WGS sequence"/>
</dbReference>
<feature type="transmembrane region" description="Helical" evidence="7">
    <location>
        <begin position="218"/>
        <end position="243"/>
    </location>
</feature>
<protein>
    <submittedName>
        <fullName evidence="8">Na/Pi cotransporter family protein</fullName>
    </submittedName>
</protein>
<dbReference type="EMBL" id="JBHSFV010000003">
    <property type="protein sequence ID" value="MFC4633837.1"/>
    <property type="molecule type" value="Genomic_DNA"/>
</dbReference>
<feature type="transmembrane region" description="Helical" evidence="7">
    <location>
        <begin position="255"/>
        <end position="273"/>
    </location>
</feature>
<proteinExistence type="predicted"/>
<dbReference type="PANTHER" id="PTHR10010:SF46">
    <property type="entry name" value="SODIUM-DEPENDENT PHOSPHATE TRANSPORT PROTEIN 2B"/>
    <property type="match status" value="1"/>
</dbReference>
<evidence type="ECO:0000313" key="8">
    <source>
        <dbReference type="EMBL" id="MFC4633837.1"/>
    </source>
</evidence>
<evidence type="ECO:0000256" key="3">
    <source>
        <dbReference type="ARBA" id="ARBA00022692"/>
    </source>
</evidence>
<feature type="coiled-coil region" evidence="6">
    <location>
        <begin position="508"/>
        <end position="539"/>
    </location>
</feature>
<name>A0ABV9HVC0_9FLAO</name>
<evidence type="ECO:0000256" key="6">
    <source>
        <dbReference type="SAM" id="Coils"/>
    </source>
</evidence>
<dbReference type="PANTHER" id="PTHR10010">
    <property type="entry name" value="SOLUTE CARRIER FAMILY 34 SODIUM PHOSPHATE , MEMBER 2-RELATED"/>
    <property type="match status" value="1"/>
</dbReference>
<keyword evidence="3 7" id="KW-0812">Transmembrane</keyword>
<keyword evidence="9" id="KW-1185">Reference proteome</keyword>
<feature type="transmembrane region" description="Helical" evidence="7">
    <location>
        <begin position="87"/>
        <end position="109"/>
    </location>
</feature>
<evidence type="ECO:0000313" key="9">
    <source>
        <dbReference type="Proteomes" id="UP001596043"/>
    </source>
</evidence>
<feature type="transmembrane region" description="Helical" evidence="7">
    <location>
        <begin position="12"/>
        <end position="29"/>
    </location>
</feature>
<comment type="subcellular location">
    <subcellularLocation>
        <location evidence="1">Cell membrane</location>
        <topology evidence="1">Multi-pass membrane protein</topology>
    </subcellularLocation>
</comment>
<dbReference type="Pfam" id="PF02690">
    <property type="entry name" value="Na_Pi_cotrans"/>
    <property type="match status" value="2"/>
</dbReference>
<evidence type="ECO:0000256" key="4">
    <source>
        <dbReference type="ARBA" id="ARBA00022989"/>
    </source>
</evidence>
<feature type="transmembrane region" description="Helical" evidence="7">
    <location>
        <begin position="138"/>
        <end position="155"/>
    </location>
</feature>
<accession>A0ABV9HVC0</accession>
<gene>
    <name evidence="8" type="ORF">ACFO3O_07955</name>
</gene>
<feature type="transmembrane region" description="Helical" evidence="7">
    <location>
        <begin position="293"/>
        <end position="318"/>
    </location>
</feature>
<organism evidence="8 9">
    <name type="scientific">Dokdonia ponticola</name>
    <dbReference type="NCBI Taxonomy" id="2041041"/>
    <lineage>
        <taxon>Bacteria</taxon>
        <taxon>Pseudomonadati</taxon>
        <taxon>Bacteroidota</taxon>
        <taxon>Flavobacteriia</taxon>
        <taxon>Flavobacteriales</taxon>
        <taxon>Flavobacteriaceae</taxon>
        <taxon>Dokdonia</taxon>
    </lineage>
</organism>
<dbReference type="InterPro" id="IPR004633">
    <property type="entry name" value="NaPi_cotrn-rel/YqeW-like"/>
</dbReference>
<feature type="transmembrane region" description="Helical" evidence="7">
    <location>
        <begin position="116"/>
        <end position="132"/>
    </location>
</feature>
<reference evidence="9" key="1">
    <citation type="journal article" date="2019" name="Int. J. Syst. Evol. Microbiol.">
        <title>The Global Catalogue of Microorganisms (GCM) 10K type strain sequencing project: providing services to taxonomists for standard genome sequencing and annotation.</title>
        <authorList>
            <consortium name="The Broad Institute Genomics Platform"/>
            <consortium name="The Broad Institute Genome Sequencing Center for Infectious Disease"/>
            <person name="Wu L."/>
            <person name="Ma J."/>
        </authorList>
    </citation>
    <scope>NUCLEOTIDE SEQUENCE [LARGE SCALE GENOMIC DNA]</scope>
    <source>
        <strain evidence="9">YJ-61-S</strain>
    </source>
</reference>